<reference evidence="2 3" key="1">
    <citation type="submission" date="2015-01" db="EMBL/GenBank/DDBJ databases">
        <title>Paenibacillus swuensis/DY6/whole genome sequencing.</title>
        <authorList>
            <person name="Kim M.K."/>
            <person name="Srinivasan S."/>
            <person name="Lee J.-J."/>
        </authorList>
    </citation>
    <scope>NUCLEOTIDE SEQUENCE [LARGE SCALE GENOMIC DNA]</scope>
    <source>
        <strain evidence="2 3">DY6</strain>
    </source>
</reference>
<protein>
    <submittedName>
        <fullName evidence="2">Uncharacterized protein</fullName>
    </submittedName>
</protein>
<dbReference type="EMBL" id="CP011388">
    <property type="protein sequence ID" value="ANE48263.1"/>
    <property type="molecule type" value="Genomic_DNA"/>
</dbReference>
<keyword evidence="1" id="KW-0812">Transmembrane</keyword>
<evidence type="ECO:0000313" key="3">
    <source>
        <dbReference type="Proteomes" id="UP000076927"/>
    </source>
</evidence>
<dbReference type="KEGG" id="pswu:SY83_20440"/>
<dbReference type="RefSeq" id="WP_068609903.1">
    <property type="nucleotide sequence ID" value="NZ_CP011388.1"/>
</dbReference>
<feature type="transmembrane region" description="Helical" evidence="1">
    <location>
        <begin position="20"/>
        <end position="39"/>
    </location>
</feature>
<accession>A0A172TND6</accession>
<sequence>MDDMFGQFEWIYRYAEVNKVQLTLLLLNAAGLFTLWYTYWKTRFIRLMRTTFERSNLYVTVTKPNKKVRKLYPRLTKLSDQDDPEYFVFEYAMPIGMTVKSFEEKKKHFETAFDAKALVSGEGLMLSIKIKKEKLIHSAA</sequence>
<keyword evidence="1" id="KW-1133">Transmembrane helix</keyword>
<gene>
    <name evidence="2" type="ORF">SY83_20440</name>
</gene>
<proteinExistence type="predicted"/>
<dbReference type="AlphaFoldDB" id="A0A172TND6"/>
<keyword evidence="1" id="KW-0472">Membrane</keyword>
<organism evidence="2 3">
    <name type="scientific">Paenibacillus swuensis</name>
    <dbReference type="NCBI Taxonomy" id="1178515"/>
    <lineage>
        <taxon>Bacteria</taxon>
        <taxon>Bacillati</taxon>
        <taxon>Bacillota</taxon>
        <taxon>Bacilli</taxon>
        <taxon>Bacillales</taxon>
        <taxon>Paenibacillaceae</taxon>
        <taxon>Paenibacillus</taxon>
    </lineage>
</organism>
<evidence type="ECO:0000256" key="1">
    <source>
        <dbReference type="SAM" id="Phobius"/>
    </source>
</evidence>
<dbReference type="PATRIC" id="fig|1178515.4.peg.4136"/>
<dbReference type="Proteomes" id="UP000076927">
    <property type="component" value="Chromosome"/>
</dbReference>
<keyword evidence="3" id="KW-1185">Reference proteome</keyword>
<evidence type="ECO:0000313" key="2">
    <source>
        <dbReference type="EMBL" id="ANE48263.1"/>
    </source>
</evidence>
<dbReference type="OrthoDB" id="9967176at2"/>
<name>A0A172TND6_9BACL</name>